<keyword evidence="2 9" id="KW-0028">Amino-acid biosynthesis</keyword>
<evidence type="ECO:0000256" key="4">
    <source>
        <dbReference type="ARBA" id="ARBA00022679"/>
    </source>
</evidence>
<dbReference type="SUPFAM" id="SSF52418">
    <property type="entry name" value="Nucleoside phosphorylase/phosphoribosyltransferase catalytic domain"/>
    <property type="match status" value="1"/>
</dbReference>
<dbReference type="InterPro" id="IPR005940">
    <property type="entry name" value="Anthranilate_Pribosyl_Tfrase"/>
</dbReference>
<feature type="binding site" evidence="9">
    <location>
        <position position="125"/>
    </location>
    <ligand>
        <name>5-phospho-alpha-D-ribose 1-diphosphate</name>
        <dbReference type="ChEBI" id="CHEBI:58017"/>
    </ligand>
</feature>
<keyword evidence="3 9" id="KW-0328">Glycosyltransferase</keyword>
<dbReference type="NCBIfam" id="TIGR01245">
    <property type="entry name" value="trpD"/>
    <property type="match status" value="1"/>
</dbReference>
<dbReference type="FunFam" id="3.40.1030.10:FF:000002">
    <property type="entry name" value="Anthranilate phosphoribosyltransferase"/>
    <property type="match status" value="1"/>
</dbReference>
<dbReference type="GO" id="GO:0000162">
    <property type="term" value="P:L-tryptophan biosynthetic process"/>
    <property type="evidence" value="ECO:0007669"/>
    <property type="project" value="UniProtKB-UniRule"/>
</dbReference>
<proteinExistence type="inferred from homology"/>
<dbReference type="InterPro" id="IPR036320">
    <property type="entry name" value="Glycosyl_Trfase_fam3_N_dom_sf"/>
</dbReference>
<dbReference type="EC" id="2.4.2.18" evidence="9"/>
<dbReference type="EMBL" id="BORS01000008">
    <property type="protein sequence ID" value="GIO42824.1"/>
    <property type="molecule type" value="Genomic_DNA"/>
</dbReference>
<keyword evidence="13" id="KW-1185">Reference proteome</keyword>
<accession>A0A919Y303</accession>
<dbReference type="PANTHER" id="PTHR43285:SF2">
    <property type="entry name" value="ANTHRANILATE PHOSPHORIBOSYLTRANSFERASE"/>
    <property type="match status" value="1"/>
</dbReference>
<feature type="binding site" evidence="9">
    <location>
        <begin position="113"/>
        <end position="121"/>
    </location>
    <ligand>
        <name>5-phospho-alpha-D-ribose 1-diphosphate</name>
        <dbReference type="ChEBI" id="CHEBI:58017"/>
    </ligand>
</feature>
<protein>
    <recommendedName>
        <fullName evidence="9">Anthranilate phosphoribosyltransferase</fullName>
        <ecNumber evidence="9">2.4.2.18</ecNumber>
    </recommendedName>
</protein>
<name>A0A919Y303_9BACL</name>
<keyword evidence="9" id="KW-0479">Metal-binding</keyword>
<dbReference type="PANTHER" id="PTHR43285">
    <property type="entry name" value="ANTHRANILATE PHOSPHORIBOSYLTRANSFERASE"/>
    <property type="match status" value="1"/>
</dbReference>
<keyword evidence="5 9" id="KW-0822">Tryptophan biosynthesis</keyword>
<evidence type="ECO:0000256" key="7">
    <source>
        <dbReference type="ARBA" id="ARBA00052328"/>
    </source>
</evidence>
<gene>
    <name evidence="9 12" type="primary">trpD</name>
    <name evidence="12" type="ORF">J41TS4_25820</name>
</gene>
<feature type="binding site" evidence="9">
    <location>
        <position position="85"/>
    </location>
    <ligand>
        <name>anthranilate</name>
        <dbReference type="ChEBI" id="CHEBI:16567"/>
        <label>1</label>
    </ligand>
</feature>
<dbReference type="Pfam" id="PF02885">
    <property type="entry name" value="Glycos_trans_3N"/>
    <property type="match status" value="1"/>
</dbReference>
<sequence>MNAQEAIQSGISKLIDGQNLSREEARGVMESIMDGQSTPAQIGSLLTALRIKGETVEEITGFAEVMRQYASRVDAPIGPLLDTCGTGGSGIHKFNISTVSAIVASAASVRVAKHGNRSASGRSGSADVLEALGVNIQLSPEQARRCLDQIGICFLFAQVYHPSMRHAAAPRRELGVRTVFNMLGPLTNPAGADRQLLGIYDGSRTETIACVLRELGSRRALVVNSAEGLDEISISSATKVSELKDGVVKTYELTPEALGLRRYGLSDMLGGSPQENAAIIRRVLEGERGAYRDVVLANSGACIYVSGQAESIKEGILFAAEAIDNGSALGKLEQLIQTTEEFSYVS</sequence>
<evidence type="ECO:0000256" key="3">
    <source>
        <dbReference type="ARBA" id="ARBA00022676"/>
    </source>
</evidence>
<feature type="binding site" evidence="9">
    <location>
        <begin position="88"/>
        <end position="89"/>
    </location>
    <ligand>
        <name>5-phospho-alpha-D-ribose 1-diphosphate</name>
        <dbReference type="ChEBI" id="CHEBI:58017"/>
    </ligand>
</feature>
<evidence type="ECO:0000256" key="6">
    <source>
        <dbReference type="ARBA" id="ARBA00023141"/>
    </source>
</evidence>
<feature type="binding site" evidence="9">
    <location>
        <position position="231"/>
    </location>
    <ligand>
        <name>Mg(2+)</name>
        <dbReference type="ChEBI" id="CHEBI:18420"/>
        <label>2</label>
    </ligand>
</feature>
<feature type="domain" description="Glycosyl transferase family 3 N-terminal" evidence="11">
    <location>
        <begin position="11"/>
        <end position="70"/>
    </location>
</feature>
<dbReference type="HAMAP" id="MF_00211">
    <property type="entry name" value="TrpD"/>
    <property type="match status" value="1"/>
</dbReference>
<feature type="binding site" evidence="9">
    <location>
        <position position="171"/>
    </location>
    <ligand>
        <name>anthranilate</name>
        <dbReference type="ChEBI" id="CHEBI:16567"/>
        <label>2</label>
    </ligand>
</feature>
<dbReference type="InterPro" id="IPR017459">
    <property type="entry name" value="Glycosyl_Trfase_fam3_N_dom"/>
</dbReference>
<comment type="function">
    <text evidence="9">Catalyzes the transfer of the phosphoribosyl group of 5-phosphorylribose-1-pyrophosphate (PRPP) to anthranilate to yield N-(5'-phosphoribosyl)-anthranilate (PRA).</text>
</comment>
<comment type="caution">
    <text evidence="12">The sequence shown here is derived from an EMBL/GenBank/DDBJ whole genome shotgun (WGS) entry which is preliminary data.</text>
</comment>
<organism evidence="12 13">
    <name type="scientific">Paenibacillus apis</name>
    <dbReference type="NCBI Taxonomy" id="1792174"/>
    <lineage>
        <taxon>Bacteria</taxon>
        <taxon>Bacillati</taxon>
        <taxon>Bacillota</taxon>
        <taxon>Bacilli</taxon>
        <taxon>Bacillales</taxon>
        <taxon>Paenibacillaceae</taxon>
        <taxon>Paenibacillus</taxon>
    </lineage>
</organism>
<comment type="caution">
    <text evidence="9">Lacks conserved residue(s) required for the propagation of feature annotation.</text>
</comment>
<comment type="cofactor">
    <cofactor evidence="9">
        <name>Mg(2+)</name>
        <dbReference type="ChEBI" id="CHEBI:18420"/>
    </cofactor>
    <text evidence="9">Binds 2 magnesium ions per monomer.</text>
</comment>
<feature type="binding site" evidence="9">
    <location>
        <position position="231"/>
    </location>
    <ligand>
        <name>Mg(2+)</name>
        <dbReference type="ChEBI" id="CHEBI:18420"/>
        <label>1</label>
    </ligand>
</feature>
<feature type="binding site" evidence="9">
    <location>
        <position position="230"/>
    </location>
    <ligand>
        <name>Mg(2+)</name>
        <dbReference type="ChEBI" id="CHEBI:18420"/>
        <label>2</label>
    </ligand>
</feature>
<evidence type="ECO:0000259" key="10">
    <source>
        <dbReference type="Pfam" id="PF00591"/>
    </source>
</evidence>
<feature type="binding site" evidence="9">
    <location>
        <position position="116"/>
    </location>
    <ligand>
        <name>anthranilate</name>
        <dbReference type="ChEBI" id="CHEBI:16567"/>
        <label>1</label>
    </ligand>
</feature>
<dbReference type="AlphaFoldDB" id="A0A919Y303"/>
<evidence type="ECO:0000259" key="11">
    <source>
        <dbReference type="Pfam" id="PF02885"/>
    </source>
</evidence>
<evidence type="ECO:0000313" key="13">
    <source>
        <dbReference type="Proteomes" id="UP000678895"/>
    </source>
</evidence>
<evidence type="ECO:0000256" key="2">
    <source>
        <dbReference type="ARBA" id="ARBA00022605"/>
    </source>
</evidence>
<feature type="domain" description="Glycosyl transferase family 3" evidence="10">
    <location>
        <begin position="79"/>
        <end position="329"/>
    </location>
</feature>
<feature type="binding site" evidence="9">
    <location>
        <position position="85"/>
    </location>
    <ligand>
        <name>5-phospho-alpha-D-ribose 1-diphosphate</name>
        <dbReference type="ChEBI" id="CHEBI:58017"/>
    </ligand>
</feature>
<comment type="similarity">
    <text evidence="9">Belongs to the anthranilate phosphoribosyltransferase family.</text>
</comment>
<dbReference type="SUPFAM" id="SSF47648">
    <property type="entry name" value="Nucleoside phosphorylase/phosphoribosyltransferase N-terminal domain"/>
    <property type="match status" value="1"/>
</dbReference>
<dbReference type="RefSeq" id="WP_301627558.1">
    <property type="nucleotide sequence ID" value="NZ_BORS01000008.1"/>
</dbReference>
<comment type="pathway">
    <text evidence="1 9">Amino-acid biosynthesis; L-tryptophan biosynthesis; L-tryptophan from chorismate: step 2/5.</text>
</comment>
<feature type="binding site" evidence="9">
    <location>
        <begin position="95"/>
        <end position="98"/>
    </location>
    <ligand>
        <name>5-phospho-alpha-D-ribose 1-diphosphate</name>
        <dbReference type="ChEBI" id="CHEBI:58017"/>
    </ligand>
</feature>
<comment type="subunit">
    <text evidence="9">Homodimer.</text>
</comment>
<dbReference type="InterPro" id="IPR000312">
    <property type="entry name" value="Glycosyl_Trfase_fam3"/>
</dbReference>
<dbReference type="GO" id="GO:0004048">
    <property type="term" value="F:anthranilate phosphoribosyltransferase activity"/>
    <property type="evidence" value="ECO:0007669"/>
    <property type="project" value="UniProtKB-UniRule"/>
</dbReference>
<evidence type="ECO:0000256" key="5">
    <source>
        <dbReference type="ARBA" id="ARBA00022822"/>
    </source>
</evidence>
<dbReference type="Proteomes" id="UP000678895">
    <property type="component" value="Unassembled WGS sequence"/>
</dbReference>
<reference evidence="12" key="1">
    <citation type="submission" date="2021-03" db="EMBL/GenBank/DDBJ databases">
        <title>Antimicrobial resistance genes in bacteria isolated from Japanese honey, and their potential for conferring macrolide and lincosamide resistance in the American foulbrood pathogen Paenibacillus larvae.</title>
        <authorList>
            <person name="Okamoto M."/>
            <person name="Kumagai M."/>
            <person name="Kanamori H."/>
            <person name="Takamatsu D."/>
        </authorList>
    </citation>
    <scope>NUCLEOTIDE SEQUENCE</scope>
    <source>
        <strain evidence="12">J41TS4</strain>
    </source>
</reference>
<dbReference type="Pfam" id="PF00591">
    <property type="entry name" value="Glycos_transf_3"/>
    <property type="match status" value="1"/>
</dbReference>
<dbReference type="Gene3D" id="3.40.1030.10">
    <property type="entry name" value="Nucleoside phosphorylase/phosphoribosyltransferase catalytic domain"/>
    <property type="match status" value="1"/>
</dbReference>
<evidence type="ECO:0000256" key="1">
    <source>
        <dbReference type="ARBA" id="ARBA00004907"/>
    </source>
</evidence>
<keyword evidence="4 9" id="KW-0808">Transferase</keyword>
<evidence type="ECO:0000256" key="9">
    <source>
        <dbReference type="HAMAP-Rule" id="MF_00211"/>
    </source>
</evidence>
<dbReference type="InterPro" id="IPR035902">
    <property type="entry name" value="Nuc_phospho_transferase"/>
</dbReference>
<dbReference type="Gene3D" id="1.20.970.10">
    <property type="entry name" value="Transferase, Pyrimidine Nucleoside Phosphorylase, Chain C"/>
    <property type="match status" value="1"/>
</dbReference>
<comment type="similarity">
    <text evidence="8">In the C-terminal section; belongs to the anthranilate phosphoribosyltransferase family.</text>
</comment>
<feature type="binding site" evidence="9">
    <location>
        <position position="97"/>
    </location>
    <ligand>
        <name>Mg(2+)</name>
        <dbReference type="ChEBI" id="CHEBI:18420"/>
        <label>1</label>
    </ligand>
</feature>
<keyword evidence="9" id="KW-0460">Magnesium</keyword>
<evidence type="ECO:0000313" key="12">
    <source>
        <dbReference type="EMBL" id="GIO42824.1"/>
    </source>
</evidence>
<keyword evidence="6 9" id="KW-0057">Aromatic amino acid biosynthesis</keyword>
<comment type="catalytic activity">
    <reaction evidence="7 9">
        <text>N-(5-phospho-beta-D-ribosyl)anthranilate + diphosphate = 5-phospho-alpha-D-ribose 1-diphosphate + anthranilate</text>
        <dbReference type="Rhea" id="RHEA:11768"/>
        <dbReference type="ChEBI" id="CHEBI:16567"/>
        <dbReference type="ChEBI" id="CHEBI:18277"/>
        <dbReference type="ChEBI" id="CHEBI:33019"/>
        <dbReference type="ChEBI" id="CHEBI:58017"/>
        <dbReference type="EC" id="2.4.2.18"/>
    </reaction>
</comment>
<dbReference type="GO" id="GO:0000287">
    <property type="term" value="F:magnesium ion binding"/>
    <property type="evidence" value="ECO:0007669"/>
    <property type="project" value="UniProtKB-UniRule"/>
</dbReference>
<evidence type="ECO:0000256" key="8">
    <source>
        <dbReference type="ARBA" id="ARBA00061188"/>
    </source>
</evidence>
<dbReference type="GO" id="GO:0005829">
    <property type="term" value="C:cytosol"/>
    <property type="evidence" value="ECO:0007669"/>
    <property type="project" value="TreeGrafter"/>
</dbReference>